<feature type="modified residue" description="4-aspartylphosphate" evidence="6">
    <location>
        <position position="659"/>
    </location>
</feature>
<name>A0ABU1AHE1_9BACT</name>
<accession>A0ABU1AHE1</accession>
<dbReference type="InterPro" id="IPR001789">
    <property type="entry name" value="Sig_transdc_resp-reg_receiver"/>
</dbReference>
<sequence length="727" mass="81296">MAQDHHPSNGDNDSQNTQDETVQSNLSNLNHQDYTLRPELEAIVQNCPSPTLIAAADGAIVRSNQALREALKQSEPEIIGSNHLLGSSMFQKAGLLSQVKLVFETHATVHLQIPWPLCDSQITAHGAPPPPLTTPNTVDVVLYPILTPAGELEYVFCQWANNHSNIRHLRRNQQLNNQLKVSGAINKVIANQHDVETLITQCCDLLTQQYASTRVCCVLRGDSECLNFHYEATTQASSRHTNSGLSNAVLSECEYKLDQNADNRLQYLPGQQTSLRHLFPHDCDHLLRLTIKLSFKNEYYGLFSVATPIIALSEEEETFFFEEIGHHLSQAINHLKLHEKHKGAYQAMEHAKALAENANRAKNEFLSVMSHEMRTPLNPIMGYTEILLADSQGEPAEMLQTILSESERMLSLINQILEYSRLNSGNIKPDQEPTALLELCQTQFDQTRQHAPHLDLQFHNGNHQLTPINENLQVEADGHLLRNMINILLENACKYTKQGSIQLTVGRINRAVTPFEYQFIFRDTGIGIAQPLLQKLFKPFSQVDASYKRNYQGIGLGLATCHKLVHIMGGQIEASSQAGVGTCFKVTLPLKTTREKPVSTSLAKLDRRLNILVVEDEITNAKLMERTLSMLGCQATLAANGQIAVQLAKGNQYDLILMDLSMPLLDGFHATEEIKRNQTNQATPIIALTANVETSIEQRCLDHGMSDYISKPINIQSFRDKIARYCA</sequence>
<keyword evidence="4" id="KW-0808">Transferase</keyword>
<dbReference type="CDD" id="cd00082">
    <property type="entry name" value="HisKA"/>
    <property type="match status" value="1"/>
</dbReference>
<comment type="catalytic activity">
    <reaction evidence="1">
        <text>ATP + protein L-histidine = ADP + protein N-phospho-L-histidine.</text>
        <dbReference type="EC" id="2.7.13.3"/>
    </reaction>
</comment>
<dbReference type="SMART" id="SM00387">
    <property type="entry name" value="HATPase_c"/>
    <property type="match status" value="1"/>
</dbReference>
<evidence type="ECO:0000259" key="8">
    <source>
        <dbReference type="PROSITE" id="PS50109"/>
    </source>
</evidence>
<dbReference type="InterPro" id="IPR036097">
    <property type="entry name" value="HisK_dim/P_sf"/>
</dbReference>
<keyword evidence="3 6" id="KW-0597">Phosphoprotein</keyword>
<organism evidence="10 11">
    <name type="scientific">Thalassobacterium sedimentorum</name>
    <dbReference type="NCBI Taxonomy" id="3041258"/>
    <lineage>
        <taxon>Bacteria</taxon>
        <taxon>Pseudomonadati</taxon>
        <taxon>Verrucomicrobiota</taxon>
        <taxon>Opitutia</taxon>
        <taxon>Puniceicoccales</taxon>
        <taxon>Coraliomargaritaceae</taxon>
        <taxon>Thalassobacterium</taxon>
    </lineage>
</organism>
<dbReference type="Proteomes" id="UP001243717">
    <property type="component" value="Unassembled WGS sequence"/>
</dbReference>
<dbReference type="InterPro" id="IPR003594">
    <property type="entry name" value="HATPase_dom"/>
</dbReference>
<evidence type="ECO:0000256" key="4">
    <source>
        <dbReference type="ARBA" id="ARBA00022679"/>
    </source>
</evidence>
<dbReference type="RefSeq" id="WP_308984627.1">
    <property type="nucleotide sequence ID" value="NZ_JARXIC010000008.1"/>
</dbReference>
<reference evidence="10 11" key="1">
    <citation type="submission" date="2023-04" db="EMBL/GenBank/DDBJ databases">
        <title>A novel bacteria isolated from coastal sediment.</title>
        <authorList>
            <person name="Liu X.-J."/>
            <person name="Du Z.-J."/>
        </authorList>
    </citation>
    <scope>NUCLEOTIDE SEQUENCE [LARGE SCALE GENOMIC DNA]</scope>
    <source>
        <strain evidence="10 11">SDUM461004</strain>
    </source>
</reference>
<dbReference type="SUPFAM" id="SSF55874">
    <property type="entry name" value="ATPase domain of HSP90 chaperone/DNA topoisomerase II/histidine kinase"/>
    <property type="match status" value="1"/>
</dbReference>
<comment type="caution">
    <text evidence="10">The sequence shown here is derived from an EMBL/GenBank/DDBJ whole genome shotgun (WGS) entry which is preliminary data.</text>
</comment>
<dbReference type="Gene3D" id="1.10.287.130">
    <property type="match status" value="1"/>
</dbReference>
<dbReference type="PROSITE" id="PS50110">
    <property type="entry name" value="RESPONSE_REGULATORY"/>
    <property type="match status" value="1"/>
</dbReference>
<dbReference type="Gene3D" id="3.30.565.10">
    <property type="entry name" value="Histidine kinase-like ATPase, C-terminal domain"/>
    <property type="match status" value="1"/>
</dbReference>
<evidence type="ECO:0000256" key="2">
    <source>
        <dbReference type="ARBA" id="ARBA00012438"/>
    </source>
</evidence>
<dbReference type="EMBL" id="JARXIC010000008">
    <property type="protein sequence ID" value="MDQ8194144.1"/>
    <property type="molecule type" value="Genomic_DNA"/>
</dbReference>
<dbReference type="Gene3D" id="3.30.450.20">
    <property type="entry name" value="PAS domain"/>
    <property type="match status" value="1"/>
</dbReference>
<dbReference type="CDD" id="cd17546">
    <property type="entry name" value="REC_hyHK_CKI1_RcsC-like"/>
    <property type="match status" value="1"/>
</dbReference>
<dbReference type="SMART" id="SM00388">
    <property type="entry name" value="HisKA"/>
    <property type="match status" value="1"/>
</dbReference>
<protein>
    <recommendedName>
        <fullName evidence="2">histidine kinase</fullName>
        <ecNumber evidence="2">2.7.13.3</ecNumber>
    </recommendedName>
</protein>
<feature type="region of interest" description="Disordered" evidence="7">
    <location>
        <begin position="1"/>
        <end position="20"/>
    </location>
</feature>
<proteinExistence type="predicted"/>
<dbReference type="InterPro" id="IPR003661">
    <property type="entry name" value="HisK_dim/P_dom"/>
</dbReference>
<dbReference type="InterPro" id="IPR005467">
    <property type="entry name" value="His_kinase_dom"/>
</dbReference>
<gene>
    <name evidence="10" type="ORF">QEH59_06895</name>
</gene>
<dbReference type="PRINTS" id="PR00344">
    <property type="entry name" value="BCTRLSENSOR"/>
</dbReference>
<dbReference type="Pfam" id="PF02518">
    <property type="entry name" value="HATPase_c"/>
    <property type="match status" value="1"/>
</dbReference>
<dbReference type="Gene3D" id="3.40.50.2300">
    <property type="match status" value="1"/>
</dbReference>
<dbReference type="PROSITE" id="PS50109">
    <property type="entry name" value="HIS_KIN"/>
    <property type="match status" value="1"/>
</dbReference>
<evidence type="ECO:0000313" key="11">
    <source>
        <dbReference type="Proteomes" id="UP001243717"/>
    </source>
</evidence>
<evidence type="ECO:0000256" key="6">
    <source>
        <dbReference type="PROSITE-ProRule" id="PRU00169"/>
    </source>
</evidence>
<dbReference type="InterPro" id="IPR011006">
    <property type="entry name" value="CheY-like_superfamily"/>
</dbReference>
<dbReference type="Pfam" id="PF00072">
    <property type="entry name" value="Response_reg"/>
    <property type="match status" value="1"/>
</dbReference>
<evidence type="ECO:0000256" key="1">
    <source>
        <dbReference type="ARBA" id="ARBA00000085"/>
    </source>
</evidence>
<dbReference type="CDD" id="cd16922">
    <property type="entry name" value="HATPase_EvgS-ArcB-TorS-like"/>
    <property type="match status" value="1"/>
</dbReference>
<dbReference type="EC" id="2.7.13.3" evidence="2"/>
<dbReference type="SUPFAM" id="SSF52172">
    <property type="entry name" value="CheY-like"/>
    <property type="match status" value="1"/>
</dbReference>
<keyword evidence="5" id="KW-0418">Kinase</keyword>
<keyword evidence="11" id="KW-1185">Reference proteome</keyword>
<feature type="compositionally biased region" description="Polar residues" evidence="7">
    <location>
        <begin position="9"/>
        <end position="20"/>
    </location>
</feature>
<dbReference type="SUPFAM" id="SSF47384">
    <property type="entry name" value="Homodimeric domain of signal transducing histidine kinase"/>
    <property type="match status" value="1"/>
</dbReference>
<dbReference type="InterPro" id="IPR004358">
    <property type="entry name" value="Sig_transdc_His_kin-like_C"/>
</dbReference>
<feature type="domain" description="Response regulatory" evidence="9">
    <location>
        <begin position="610"/>
        <end position="726"/>
    </location>
</feature>
<evidence type="ECO:0000256" key="7">
    <source>
        <dbReference type="SAM" id="MobiDB-lite"/>
    </source>
</evidence>
<evidence type="ECO:0000313" key="10">
    <source>
        <dbReference type="EMBL" id="MDQ8194144.1"/>
    </source>
</evidence>
<dbReference type="Pfam" id="PF00512">
    <property type="entry name" value="HisKA"/>
    <property type="match status" value="1"/>
</dbReference>
<dbReference type="SUPFAM" id="SSF55781">
    <property type="entry name" value="GAF domain-like"/>
    <property type="match status" value="1"/>
</dbReference>
<feature type="domain" description="Histidine kinase" evidence="8">
    <location>
        <begin position="368"/>
        <end position="592"/>
    </location>
</feature>
<dbReference type="PANTHER" id="PTHR43047">
    <property type="entry name" value="TWO-COMPONENT HISTIDINE PROTEIN KINASE"/>
    <property type="match status" value="1"/>
</dbReference>
<dbReference type="InterPro" id="IPR036890">
    <property type="entry name" value="HATPase_C_sf"/>
</dbReference>
<dbReference type="SMART" id="SM00448">
    <property type="entry name" value="REC"/>
    <property type="match status" value="1"/>
</dbReference>
<evidence type="ECO:0000256" key="5">
    <source>
        <dbReference type="ARBA" id="ARBA00022777"/>
    </source>
</evidence>
<evidence type="ECO:0000256" key="3">
    <source>
        <dbReference type="ARBA" id="ARBA00022553"/>
    </source>
</evidence>
<evidence type="ECO:0000259" key="9">
    <source>
        <dbReference type="PROSITE" id="PS50110"/>
    </source>
</evidence>